<dbReference type="AlphaFoldDB" id="A0A810B3L6"/>
<dbReference type="EMBL" id="AP023097">
    <property type="protein sequence ID" value="BCE70529.1"/>
    <property type="molecule type" value="Genomic_DNA"/>
</dbReference>
<accession>A0A810B3L6</accession>
<organism evidence="1">
    <name type="scientific">Bradyrhizobium diazoefficiens</name>
    <dbReference type="NCBI Taxonomy" id="1355477"/>
    <lineage>
        <taxon>Bacteria</taxon>
        <taxon>Pseudomonadati</taxon>
        <taxon>Pseudomonadota</taxon>
        <taxon>Alphaproteobacteria</taxon>
        <taxon>Hyphomicrobiales</taxon>
        <taxon>Nitrobacteraceae</taxon>
        <taxon>Bradyrhizobium</taxon>
    </lineage>
</organism>
<protein>
    <submittedName>
        <fullName evidence="1">Uncharacterized protein</fullName>
    </submittedName>
</protein>
<gene>
    <name evidence="1" type="ORF">XF8B_06400</name>
</gene>
<proteinExistence type="predicted"/>
<sequence length="133" mass="14555">MLDVIRENVEQFESIEAWEVSALVKASTFLKAAGAPAGPCESGPIAGGLARAFRALEPEVCDLTRMARLAELQLHKAIGDLEYEDGICVEAPDTEDAELATFAVSLLAEKVQGLKRDWYRLHDEVVEVARNAR</sequence>
<evidence type="ECO:0000313" key="1">
    <source>
        <dbReference type="EMBL" id="BCE70529.1"/>
    </source>
</evidence>
<reference evidence="1" key="1">
    <citation type="submission" date="2020-05" db="EMBL/GenBank/DDBJ databases">
        <title>Complete genome sequence of Bradyrhizobium diazoefficiens XF8 isolated from soybean nodule.</title>
        <authorList>
            <person name="Noda R."/>
            <person name="Kakizaki K."/>
            <person name="Minamisawa K."/>
        </authorList>
    </citation>
    <scope>NUCLEOTIDE SEQUENCE</scope>
    <source>
        <strain evidence="1">XF8</strain>
    </source>
</reference>
<name>A0A810B3L6_9BRAD</name>